<keyword evidence="3" id="KW-1185">Reference proteome</keyword>
<evidence type="ECO:0000313" key="3">
    <source>
        <dbReference type="Proteomes" id="UP001562457"/>
    </source>
</evidence>
<protein>
    <recommendedName>
        <fullName evidence="4">Outer membrane beta-barrel protein</fullName>
    </recommendedName>
</protein>
<dbReference type="Proteomes" id="UP001562457">
    <property type="component" value="Unassembled WGS sequence"/>
</dbReference>
<proteinExistence type="predicted"/>
<keyword evidence="1" id="KW-0732">Signal</keyword>
<comment type="caution">
    <text evidence="2">The sequence shown here is derived from an EMBL/GenBank/DDBJ whole genome shotgun (WGS) entry which is preliminary data.</text>
</comment>
<organism evidence="2 3">
    <name type="scientific">Helicobacter trogontum</name>
    <dbReference type="NCBI Taxonomy" id="50960"/>
    <lineage>
        <taxon>Bacteria</taxon>
        <taxon>Pseudomonadati</taxon>
        <taxon>Campylobacterota</taxon>
        <taxon>Epsilonproteobacteria</taxon>
        <taxon>Campylobacterales</taxon>
        <taxon>Helicobacteraceae</taxon>
        <taxon>Helicobacter</taxon>
    </lineage>
</organism>
<evidence type="ECO:0000256" key="1">
    <source>
        <dbReference type="SAM" id="SignalP"/>
    </source>
</evidence>
<feature type="signal peptide" evidence="1">
    <location>
        <begin position="1"/>
        <end position="17"/>
    </location>
</feature>
<reference evidence="2 3" key="1">
    <citation type="submission" date="2024-06" db="EMBL/GenBank/DDBJ databases">
        <title>Draft genome sequence of Helicobacter trogontum NHP16-4001.</title>
        <authorList>
            <person name="Rimbara E."/>
            <person name="Suzuki M."/>
        </authorList>
    </citation>
    <scope>NUCLEOTIDE SEQUENCE [LARGE SCALE GENOMIC DNA]</scope>
    <source>
        <strain evidence="2 3">NHP16-4001</strain>
    </source>
</reference>
<dbReference type="EMBL" id="BAAFHN010000148">
    <property type="protein sequence ID" value="GAB0174105.1"/>
    <property type="molecule type" value="Genomic_DNA"/>
</dbReference>
<evidence type="ECO:0000313" key="2">
    <source>
        <dbReference type="EMBL" id="GAB0174105.1"/>
    </source>
</evidence>
<dbReference type="PROSITE" id="PS51257">
    <property type="entry name" value="PROKAR_LIPOPROTEIN"/>
    <property type="match status" value="1"/>
</dbReference>
<evidence type="ECO:0008006" key="4">
    <source>
        <dbReference type="Google" id="ProtNLM"/>
    </source>
</evidence>
<dbReference type="RefSeq" id="WP_369608016.1">
    <property type="nucleotide sequence ID" value="NZ_BAAFHN010000148.1"/>
</dbReference>
<feature type="chain" id="PRO_5045393493" description="Outer membrane beta-barrel protein" evidence="1">
    <location>
        <begin position="18"/>
        <end position="247"/>
    </location>
</feature>
<name>A0ABQ0D6W8_9HELI</name>
<accession>A0ABQ0D6W8</accession>
<gene>
    <name evidence="2" type="ORF">NHP164001_21320</name>
</gene>
<sequence>MIRALVSFLAMASIACALESGAYVGVSGGVNIVSSLQSIDFKGTNLWDTSNTVSSSSGTSIGTYNRNGNITNKKTTVGFMWGLRAGYQYAFNTSNGIRVYGTFSQMGISIGVDEKLNADNFQATNYTFSQVGIATDYLFEFLRLDNIQFGILGGVGYEYTFGTNKINIQKNQPYANLGLFASLGREGKLFLEVGAKLPFFTIYESFSNASKGQYIYLSQSTGVEYSERKESLSARLQVCYIALSYVF</sequence>